<evidence type="ECO:0000256" key="3">
    <source>
        <dbReference type="ARBA" id="ARBA00022692"/>
    </source>
</evidence>
<dbReference type="EMBL" id="JAENIK010000004">
    <property type="protein sequence ID" value="MBK1814677.1"/>
    <property type="molecule type" value="Genomic_DNA"/>
</dbReference>
<evidence type="ECO:0000256" key="2">
    <source>
        <dbReference type="ARBA" id="ARBA00010350"/>
    </source>
</evidence>
<evidence type="ECO:0000256" key="1">
    <source>
        <dbReference type="ARBA" id="ARBA00004141"/>
    </source>
</evidence>
<evidence type="ECO:0000313" key="8">
    <source>
        <dbReference type="Proteomes" id="UP000600139"/>
    </source>
</evidence>
<feature type="transmembrane region" description="Helical" evidence="6">
    <location>
        <begin position="180"/>
        <end position="198"/>
    </location>
</feature>
<feature type="transmembrane region" description="Helical" evidence="6">
    <location>
        <begin position="64"/>
        <end position="85"/>
    </location>
</feature>
<comment type="subcellular location">
    <subcellularLocation>
        <location evidence="1">Membrane</location>
        <topology evidence="1">Multi-pass membrane protein</topology>
    </subcellularLocation>
</comment>
<evidence type="ECO:0000256" key="4">
    <source>
        <dbReference type="ARBA" id="ARBA00022989"/>
    </source>
</evidence>
<feature type="transmembrane region" description="Helical" evidence="6">
    <location>
        <begin position="97"/>
        <end position="118"/>
    </location>
</feature>
<organism evidence="7 8">
    <name type="scientific">Luteolibacter yonseiensis</name>
    <dbReference type="NCBI Taxonomy" id="1144680"/>
    <lineage>
        <taxon>Bacteria</taxon>
        <taxon>Pseudomonadati</taxon>
        <taxon>Verrucomicrobiota</taxon>
        <taxon>Verrucomicrobiia</taxon>
        <taxon>Verrucomicrobiales</taxon>
        <taxon>Verrucomicrobiaceae</taxon>
        <taxon>Luteolibacter</taxon>
    </lineage>
</organism>
<comment type="caution">
    <text evidence="7">The sequence shown here is derived from an EMBL/GenBank/DDBJ whole genome shotgun (WGS) entry which is preliminary data.</text>
</comment>
<feature type="transmembrane region" description="Helical" evidence="6">
    <location>
        <begin position="29"/>
        <end position="52"/>
    </location>
</feature>
<proteinExistence type="inferred from homology"/>
<comment type="similarity">
    <text evidence="2 6">Belongs to the BI1 family.</text>
</comment>
<dbReference type="RefSeq" id="WP_200349633.1">
    <property type="nucleotide sequence ID" value="NZ_BAABHZ010000010.1"/>
</dbReference>
<keyword evidence="3 6" id="KW-0812">Transmembrane</keyword>
<reference evidence="7" key="1">
    <citation type="submission" date="2021-01" db="EMBL/GenBank/DDBJ databases">
        <title>Modified the classification status of verrucomicrobia.</title>
        <authorList>
            <person name="Feng X."/>
        </authorList>
    </citation>
    <scope>NUCLEOTIDE SEQUENCE</scope>
    <source>
        <strain evidence="7">JCM 18052</strain>
    </source>
</reference>
<dbReference type="Pfam" id="PF01027">
    <property type="entry name" value="Bax1-I"/>
    <property type="match status" value="1"/>
</dbReference>
<gene>
    <name evidence="7" type="ORF">JIN84_03575</name>
</gene>
<keyword evidence="5 6" id="KW-0472">Membrane</keyword>
<feature type="transmembrane region" description="Helical" evidence="6">
    <location>
        <begin position="124"/>
        <end position="144"/>
    </location>
</feature>
<dbReference type="PANTHER" id="PTHR23291">
    <property type="entry name" value="BAX INHIBITOR-RELATED"/>
    <property type="match status" value="1"/>
</dbReference>
<dbReference type="PANTHER" id="PTHR23291:SF50">
    <property type="entry name" value="PROTEIN LIFEGUARD 4"/>
    <property type="match status" value="1"/>
</dbReference>
<sequence>MEQYNNPYVVGTVSESPESERAAFIRKTYWHLAGAIGLFAGLETLLISSGLGIPALGLLASTKYSWLMVMGAFMLVSWVAERWATNGSSQAMQYAGLALYTVAEAVIFLPILMMAVAMAGDMGLVLQAGLITVAMVIGISTVALTTKKDFSFLGGMLKIGGFVALGLIVASFFLPITLGFWFSAAMVIFASGAILYNTSNLLHRYEPGQHVAASLSLFASVALLFWYLLRLLMSLNRN</sequence>
<keyword evidence="4 6" id="KW-1133">Transmembrane helix</keyword>
<evidence type="ECO:0000256" key="5">
    <source>
        <dbReference type="ARBA" id="ARBA00023136"/>
    </source>
</evidence>
<evidence type="ECO:0000313" key="7">
    <source>
        <dbReference type="EMBL" id="MBK1814677.1"/>
    </source>
</evidence>
<dbReference type="AlphaFoldDB" id="A0A934R0U9"/>
<dbReference type="Proteomes" id="UP000600139">
    <property type="component" value="Unassembled WGS sequence"/>
</dbReference>
<accession>A0A934R0U9</accession>
<evidence type="ECO:0000256" key="6">
    <source>
        <dbReference type="RuleBase" id="RU004379"/>
    </source>
</evidence>
<feature type="transmembrane region" description="Helical" evidence="6">
    <location>
        <begin position="210"/>
        <end position="229"/>
    </location>
</feature>
<dbReference type="GO" id="GO:0005886">
    <property type="term" value="C:plasma membrane"/>
    <property type="evidence" value="ECO:0007669"/>
    <property type="project" value="TreeGrafter"/>
</dbReference>
<dbReference type="InterPro" id="IPR006214">
    <property type="entry name" value="Bax_inhibitor_1-related"/>
</dbReference>
<feature type="transmembrane region" description="Helical" evidence="6">
    <location>
        <begin position="156"/>
        <end position="174"/>
    </location>
</feature>
<protein>
    <submittedName>
        <fullName evidence="7">US12 family protein</fullName>
    </submittedName>
</protein>
<name>A0A934R0U9_9BACT</name>
<keyword evidence="8" id="KW-1185">Reference proteome</keyword>